<gene>
    <name evidence="1" type="ORF">ACFSKL_02755</name>
</gene>
<keyword evidence="2" id="KW-1185">Reference proteome</keyword>
<dbReference type="Proteomes" id="UP001597361">
    <property type="component" value="Unassembled WGS sequence"/>
</dbReference>
<accession>A0ABW4VIT1</accession>
<reference evidence="2" key="1">
    <citation type="journal article" date="2019" name="Int. J. Syst. Evol. Microbiol.">
        <title>The Global Catalogue of Microorganisms (GCM) 10K type strain sequencing project: providing services to taxonomists for standard genome sequencing and annotation.</title>
        <authorList>
            <consortium name="The Broad Institute Genomics Platform"/>
            <consortium name="The Broad Institute Genome Sequencing Center for Infectious Disease"/>
            <person name="Wu L."/>
            <person name="Ma J."/>
        </authorList>
    </citation>
    <scope>NUCLEOTIDE SEQUENCE [LARGE SCALE GENOMIC DNA]</scope>
    <source>
        <strain evidence="2">CGMCC 1.15180</strain>
    </source>
</reference>
<organism evidence="1 2">
    <name type="scientific">Belliella marina</name>
    <dbReference type="NCBI Taxonomy" id="1644146"/>
    <lineage>
        <taxon>Bacteria</taxon>
        <taxon>Pseudomonadati</taxon>
        <taxon>Bacteroidota</taxon>
        <taxon>Cytophagia</taxon>
        <taxon>Cytophagales</taxon>
        <taxon>Cyclobacteriaceae</taxon>
        <taxon>Belliella</taxon>
    </lineage>
</organism>
<proteinExistence type="predicted"/>
<protein>
    <recommendedName>
        <fullName evidence="3">Peptidase S74 domain-containing protein</fullName>
    </recommendedName>
</protein>
<evidence type="ECO:0000313" key="2">
    <source>
        <dbReference type="Proteomes" id="UP001597361"/>
    </source>
</evidence>
<comment type="caution">
    <text evidence="1">The sequence shown here is derived from an EMBL/GenBank/DDBJ whole genome shotgun (WGS) entry which is preliminary data.</text>
</comment>
<feature type="non-terminal residue" evidence="1">
    <location>
        <position position="1"/>
    </location>
</feature>
<evidence type="ECO:0000313" key="1">
    <source>
        <dbReference type="EMBL" id="MFD2033691.1"/>
    </source>
</evidence>
<sequence>GIGTTSPSSKLDVKGGISVEGGNPIASVNGFRNSLQFISTGHSAIVFNPGETTELMFGFHTNGNFYWGTGQNAGNRYSMRLGKNGDLQVYGNMGIGISPSQNYKFQVNGTIRAKEVKLEATNWPDYVFEKDYELMPLEAVDSFIGENGHLPGLKPAKVYEKEGVNMMELNQKLLEKVEEVTLYLIQQQKLIESQSVLISKQQLELDRLTGKSTKPD</sequence>
<name>A0ABW4VIT1_9BACT</name>
<evidence type="ECO:0008006" key="3">
    <source>
        <dbReference type="Google" id="ProtNLM"/>
    </source>
</evidence>
<dbReference type="EMBL" id="JBHUHR010000006">
    <property type="protein sequence ID" value="MFD2033691.1"/>
    <property type="molecule type" value="Genomic_DNA"/>
</dbReference>